<dbReference type="SUPFAM" id="SSF63825">
    <property type="entry name" value="YWTD domain"/>
    <property type="match status" value="1"/>
</dbReference>
<accession>A0A6J5TAM1</accession>
<gene>
    <name evidence="1" type="ORF">UFOVP67_21</name>
</gene>
<dbReference type="EMBL" id="LR797823">
    <property type="protein sequence ID" value="CAB4241254.1"/>
    <property type="molecule type" value="Genomic_DNA"/>
</dbReference>
<name>A0A6J5TAM1_9CAUD</name>
<reference evidence="1" key="1">
    <citation type="submission" date="2020-05" db="EMBL/GenBank/DDBJ databases">
        <authorList>
            <person name="Chiriac C."/>
            <person name="Salcher M."/>
            <person name="Ghai R."/>
            <person name="Kavagutti S V."/>
        </authorList>
    </citation>
    <scope>NUCLEOTIDE SEQUENCE</scope>
</reference>
<evidence type="ECO:0000313" key="1">
    <source>
        <dbReference type="EMBL" id="CAB4241254.1"/>
    </source>
</evidence>
<protein>
    <submittedName>
        <fullName evidence="1">Bacteriophage P22, Gp10, DNA-stabilising</fullName>
    </submittedName>
</protein>
<organism evidence="1">
    <name type="scientific">uncultured Caudovirales phage</name>
    <dbReference type="NCBI Taxonomy" id="2100421"/>
    <lineage>
        <taxon>Viruses</taxon>
        <taxon>Duplodnaviria</taxon>
        <taxon>Heunggongvirae</taxon>
        <taxon>Uroviricota</taxon>
        <taxon>Caudoviricetes</taxon>
        <taxon>Peduoviridae</taxon>
        <taxon>Maltschvirus</taxon>
        <taxon>Maltschvirus maltsch</taxon>
    </lineage>
</organism>
<sequence length="457" mass="50866">MVQTHRMSFVSTLEDRNGSGLKDGYMQNFYVDKPGGREVQAVKRAGLKVYDLIAQHTGVGRGIFQMNRPSAGGTFLSVVGNKLYINGNEAKTLTTSTGRCYFSSNNNGTIIGLMDGAKLYKITESNTVTEVTLPFTPVVGLTYLDGYFLTSDSNDVYSSDLENIDSWNALSFVTPNQYPGKIMGLRRHSNYVAVFKANSLEFLYDAAISAPASAFAPVPNVVHHIGCFSGNSIALFEDIGIYVTTDNTGEPSIMMLQGVNVEKISTASVERTLKDHIIYDCHAVIFRESGHIFYSLRCNGFSLVFDLTTKLWDKWTTVYDSGMAAFGGHYSAGEGVVYLQDSTTGIVYKFDKYYYKDSTNVIQCQVITDLFDGGNNKYKFLRYLDIIADKTTTNLQLSFTDNDYNTYSSSYTCPLQYGRVTINRLGQFRRRAFKVVHTDDTPLRLEAMEMVLDLGSS</sequence>
<proteinExistence type="predicted"/>